<dbReference type="EMBL" id="JH819110">
    <property type="protein sequence ID" value="EKC40401.1"/>
    <property type="molecule type" value="Genomic_DNA"/>
</dbReference>
<feature type="compositionally biased region" description="Basic residues" evidence="1">
    <location>
        <begin position="67"/>
        <end position="78"/>
    </location>
</feature>
<dbReference type="Pfam" id="PF11467">
    <property type="entry name" value="LEDGF"/>
    <property type="match status" value="1"/>
</dbReference>
<dbReference type="InterPro" id="IPR021567">
    <property type="entry name" value="LEDGF_IBD"/>
</dbReference>
<feature type="region of interest" description="Disordered" evidence="1">
    <location>
        <begin position="1"/>
        <end position="82"/>
    </location>
</feature>
<dbReference type="InParanoid" id="K1RZH4"/>
<evidence type="ECO:0000256" key="1">
    <source>
        <dbReference type="SAM" id="MobiDB-lite"/>
    </source>
</evidence>
<proteinExistence type="predicted"/>
<evidence type="ECO:0000313" key="3">
    <source>
        <dbReference type="EMBL" id="EKC40401.1"/>
    </source>
</evidence>
<dbReference type="AlphaFoldDB" id="K1RZH4"/>
<gene>
    <name evidence="3" type="ORF">CGI_10007036</name>
</gene>
<sequence length="186" mass="21842">MILTLILKEILPHHGVKEESPKKKEKSKEDLEKEEKAKQAREEARRAREEERRRKQEREREREPKSEKKKRREKRKKIIQTEGKLSAMDKEIKLCVQRDSTDVDKCLAIMEDLDALPVNQVMLKKNPDIMKTIKMVGSQLRKYKGSEKIRLKAEVIYHKFKGFFLAGDGELNSSPQTLLISDNEES</sequence>
<dbReference type="InterPro" id="IPR036218">
    <property type="entry name" value="HIVI-bd_sf"/>
</dbReference>
<feature type="domain" description="Lens epithelium-derived growth factor integrase-binding" evidence="2">
    <location>
        <begin position="82"/>
        <end position="175"/>
    </location>
</feature>
<name>K1RZH4_MAGGI</name>
<feature type="compositionally biased region" description="Basic and acidic residues" evidence="1">
    <location>
        <begin position="10"/>
        <end position="66"/>
    </location>
</feature>
<reference evidence="3" key="1">
    <citation type="journal article" date="2012" name="Nature">
        <title>The oyster genome reveals stress adaptation and complexity of shell formation.</title>
        <authorList>
            <person name="Zhang G."/>
            <person name="Fang X."/>
            <person name="Guo X."/>
            <person name="Li L."/>
            <person name="Luo R."/>
            <person name="Xu F."/>
            <person name="Yang P."/>
            <person name="Zhang L."/>
            <person name="Wang X."/>
            <person name="Qi H."/>
            <person name="Xiong Z."/>
            <person name="Que H."/>
            <person name="Xie Y."/>
            <person name="Holland P.W."/>
            <person name="Paps J."/>
            <person name="Zhu Y."/>
            <person name="Wu F."/>
            <person name="Chen Y."/>
            <person name="Wang J."/>
            <person name="Peng C."/>
            <person name="Meng J."/>
            <person name="Yang L."/>
            <person name="Liu J."/>
            <person name="Wen B."/>
            <person name="Zhang N."/>
            <person name="Huang Z."/>
            <person name="Zhu Q."/>
            <person name="Feng Y."/>
            <person name="Mount A."/>
            <person name="Hedgecock D."/>
            <person name="Xu Z."/>
            <person name="Liu Y."/>
            <person name="Domazet-Loso T."/>
            <person name="Du Y."/>
            <person name="Sun X."/>
            <person name="Zhang S."/>
            <person name="Liu B."/>
            <person name="Cheng P."/>
            <person name="Jiang X."/>
            <person name="Li J."/>
            <person name="Fan D."/>
            <person name="Wang W."/>
            <person name="Fu W."/>
            <person name="Wang T."/>
            <person name="Wang B."/>
            <person name="Zhang J."/>
            <person name="Peng Z."/>
            <person name="Li Y."/>
            <person name="Li N."/>
            <person name="Wang J."/>
            <person name="Chen M."/>
            <person name="He Y."/>
            <person name="Tan F."/>
            <person name="Song X."/>
            <person name="Zheng Q."/>
            <person name="Huang R."/>
            <person name="Yang H."/>
            <person name="Du X."/>
            <person name="Chen L."/>
            <person name="Yang M."/>
            <person name="Gaffney P.M."/>
            <person name="Wang S."/>
            <person name="Luo L."/>
            <person name="She Z."/>
            <person name="Ming Y."/>
            <person name="Huang W."/>
            <person name="Zhang S."/>
            <person name="Huang B."/>
            <person name="Zhang Y."/>
            <person name="Qu T."/>
            <person name="Ni P."/>
            <person name="Miao G."/>
            <person name="Wang J."/>
            <person name="Wang Q."/>
            <person name="Steinberg C.E."/>
            <person name="Wang H."/>
            <person name="Li N."/>
            <person name="Qian L."/>
            <person name="Zhang G."/>
            <person name="Li Y."/>
            <person name="Yang H."/>
            <person name="Liu X."/>
            <person name="Wang J."/>
            <person name="Yin Y."/>
            <person name="Wang J."/>
        </authorList>
    </citation>
    <scope>NUCLEOTIDE SEQUENCE [LARGE SCALE GENOMIC DNA]</scope>
    <source>
        <strain evidence="3">05x7-T-G4-1.051#20</strain>
    </source>
</reference>
<dbReference type="Gene3D" id="1.20.930.10">
    <property type="entry name" value="Conserved domain common to transcription factors TFIIS, elongin A, CRSP70"/>
    <property type="match status" value="1"/>
</dbReference>
<dbReference type="HOGENOM" id="CLU_1455769_0_0_1"/>
<evidence type="ECO:0000259" key="2">
    <source>
        <dbReference type="Pfam" id="PF11467"/>
    </source>
</evidence>
<accession>K1RZH4</accession>
<dbReference type="SUPFAM" id="SSF140576">
    <property type="entry name" value="HIV integrase-binding domain"/>
    <property type="match status" value="1"/>
</dbReference>
<dbReference type="InterPro" id="IPR035441">
    <property type="entry name" value="TFIIS/LEDGF_dom_sf"/>
</dbReference>
<organism evidence="3">
    <name type="scientific">Magallana gigas</name>
    <name type="common">Pacific oyster</name>
    <name type="synonym">Crassostrea gigas</name>
    <dbReference type="NCBI Taxonomy" id="29159"/>
    <lineage>
        <taxon>Eukaryota</taxon>
        <taxon>Metazoa</taxon>
        <taxon>Spiralia</taxon>
        <taxon>Lophotrochozoa</taxon>
        <taxon>Mollusca</taxon>
        <taxon>Bivalvia</taxon>
        <taxon>Autobranchia</taxon>
        <taxon>Pteriomorphia</taxon>
        <taxon>Ostreida</taxon>
        <taxon>Ostreoidea</taxon>
        <taxon>Ostreidae</taxon>
        <taxon>Magallana</taxon>
    </lineage>
</organism>
<protein>
    <submittedName>
        <fullName evidence="3">Hepatoma-derived growth factor-related protein 2</fullName>
    </submittedName>
</protein>